<dbReference type="InterPro" id="IPR010982">
    <property type="entry name" value="Lambda_DNA-bd_dom_sf"/>
</dbReference>
<evidence type="ECO:0000256" key="1">
    <source>
        <dbReference type="SAM" id="MobiDB-lite"/>
    </source>
</evidence>
<sequence>MTDNQIDMLKDDAEKPKEAGETLGQWLKAARESRQMTLASVAEQLNLRPSIVQDLEADNYDNIASATYVKGYVKNYARILGLEMAKVDAYLAESFPVVSAPTMQSFSRKTTRQARDGRLMLVTYLIIFVLLALLVLWWVQKSAMVADLDLSKPSVEETAELSTLPASSEPMLAQDPQAGTGIEMPREQAAPDQTVSDQAVPDQTMAEESTSAQLTGEQAEDLAPEAGSTPETGVALEVTNQNSQADEALKSADDAVLALSLSGDCWIKVTDADGKVLVNGLKLAGKEMNVFGQAPFKVILGAPQSLTMRLNGEQVDLAKYPSGRVARLTVGSAVNL</sequence>
<dbReference type="PANTHER" id="PTHR34475">
    <property type="match status" value="1"/>
</dbReference>
<dbReference type="PANTHER" id="PTHR34475:SF1">
    <property type="entry name" value="CYTOSKELETON PROTEIN RODZ"/>
    <property type="match status" value="1"/>
</dbReference>
<keyword evidence="2" id="KW-1133">Transmembrane helix</keyword>
<proteinExistence type="predicted"/>
<accession>A3QCG1</accession>
<feature type="region of interest" description="Disordered" evidence="1">
    <location>
        <begin position="159"/>
        <end position="178"/>
    </location>
</feature>
<evidence type="ECO:0000256" key="2">
    <source>
        <dbReference type="SAM" id="Phobius"/>
    </source>
</evidence>
<dbReference type="Pfam" id="PF13464">
    <property type="entry name" value="RodZ_C"/>
    <property type="match status" value="1"/>
</dbReference>
<reference evidence="4 5" key="1">
    <citation type="submission" date="2007-03" db="EMBL/GenBank/DDBJ databases">
        <title>Complete sequence of Shewanella loihica PV-4.</title>
        <authorList>
            <consortium name="US DOE Joint Genome Institute"/>
            <person name="Copeland A."/>
            <person name="Lucas S."/>
            <person name="Lapidus A."/>
            <person name="Barry K."/>
            <person name="Detter J.C."/>
            <person name="Glavina del Rio T."/>
            <person name="Hammon N."/>
            <person name="Israni S."/>
            <person name="Dalin E."/>
            <person name="Tice H."/>
            <person name="Pitluck S."/>
            <person name="Chain P."/>
            <person name="Malfatti S."/>
            <person name="Shin M."/>
            <person name="Vergez L."/>
            <person name="Schmutz J."/>
            <person name="Larimer F."/>
            <person name="Land M."/>
            <person name="Hauser L."/>
            <person name="Kyrpides N."/>
            <person name="Mikhailova N."/>
            <person name="Romine M.F."/>
            <person name="Serres G."/>
            <person name="Fredrickson J."/>
            <person name="Tiedje J."/>
            <person name="Richardson P."/>
        </authorList>
    </citation>
    <scope>NUCLEOTIDE SEQUENCE [LARGE SCALE GENOMIC DNA]</scope>
    <source>
        <strain evidence="5">ATCC BAA-1088 / PV-4</strain>
    </source>
</reference>
<dbReference type="InterPro" id="IPR025194">
    <property type="entry name" value="RodZ-like_C"/>
</dbReference>
<dbReference type="RefSeq" id="WP_011865091.1">
    <property type="nucleotide sequence ID" value="NC_009092.1"/>
</dbReference>
<evidence type="ECO:0000259" key="3">
    <source>
        <dbReference type="Pfam" id="PF13464"/>
    </source>
</evidence>
<feature type="transmembrane region" description="Helical" evidence="2">
    <location>
        <begin position="119"/>
        <end position="139"/>
    </location>
</feature>
<dbReference type="Gene3D" id="1.10.260.40">
    <property type="entry name" value="lambda repressor-like DNA-binding domains"/>
    <property type="match status" value="1"/>
</dbReference>
<name>A3QCG1_SHELP</name>
<dbReference type="CDD" id="cd00093">
    <property type="entry name" value="HTH_XRE"/>
    <property type="match status" value="1"/>
</dbReference>
<dbReference type="HOGENOM" id="CLU_047530_3_1_6"/>
<organism evidence="4 5">
    <name type="scientific">Shewanella loihica (strain ATCC BAA-1088 / PV-4)</name>
    <dbReference type="NCBI Taxonomy" id="323850"/>
    <lineage>
        <taxon>Bacteria</taxon>
        <taxon>Pseudomonadati</taxon>
        <taxon>Pseudomonadota</taxon>
        <taxon>Gammaproteobacteria</taxon>
        <taxon>Alteromonadales</taxon>
        <taxon>Shewanellaceae</taxon>
        <taxon>Shewanella</taxon>
    </lineage>
</organism>
<evidence type="ECO:0000313" key="5">
    <source>
        <dbReference type="Proteomes" id="UP000001558"/>
    </source>
</evidence>
<feature type="region of interest" description="Disordered" evidence="1">
    <location>
        <begin position="188"/>
        <end position="229"/>
    </location>
</feature>
<dbReference type="eggNOG" id="COG1426">
    <property type="taxonomic scope" value="Bacteria"/>
</dbReference>
<dbReference type="Proteomes" id="UP000001558">
    <property type="component" value="Chromosome"/>
</dbReference>
<dbReference type="KEGG" id="slo:Shew_1289"/>
<dbReference type="InterPro" id="IPR001387">
    <property type="entry name" value="Cro/C1-type_HTH"/>
</dbReference>
<dbReference type="Pfam" id="PF13413">
    <property type="entry name" value="HTH_25"/>
    <property type="match status" value="1"/>
</dbReference>
<feature type="compositionally biased region" description="Polar residues" evidence="1">
    <location>
        <begin position="206"/>
        <end position="216"/>
    </location>
</feature>
<keyword evidence="2" id="KW-0812">Transmembrane</keyword>
<dbReference type="AlphaFoldDB" id="A3QCG1"/>
<dbReference type="OrthoDB" id="9790252at2"/>
<evidence type="ECO:0000313" key="4">
    <source>
        <dbReference type="EMBL" id="ABO23159.1"/>
    </source>
</evidence>
<protein>
    <recommendedName>
        <fullName evidence="3">Cytoskeleton protein RodZ-like C-terminal domain-containing protein</fullName>
    </recommendedName>
</protein>
<dbReference type="EMBL" id="CP000606">
    <property type="protein sequence ID" value="ABO23159.1"/>
    <property type="molecule type" value="Genomic_DNA"/>
</dbReference>
<gene>
    <name evidence="4" type="ordered locus">Shew_1289</name>
</gene>
<feature type="domain" description="Cytoskeleton protein RodZ-like C-terminal" evidence="3">
    <location>
        <begin position="259"/>
        <end position="329"/>
    </location>
</feature>
<keyword evidence="5" id="KW-1185">Reference proteome</keyword>
<dbReference type="InterPro" id="IPR050400">
    <property type="entry name" value="Bact_Cytoskel_RodZ"/>
</dbReference>
<keyword evidence="2" id="KW-0472">Membrane</keyword>
<dbReference type="SUPFAM" id="SSF47413">
    <property type="entry name" value="lambda repressor-like DNA-binding domains"/>
    <property type="match status" value="1"/>
</dbReference>
<dbReference type="STRING" id="323850.Shew_1289"/>
<dbReference type="GO" id="GO:0003677">
    <property type="term" value="F:DNA binding"/>
    <property type="evidence" value="ECO:0007669"/>
    <property type="project" value="InterPro"/>
</dbReference>